<dbReference type="Gene3D" id="3.30.200.20">
    <property type="entry name" value="Phosphorylase Kinase, domain 1"/>
    <property type="match status" value="1"/>
</dbReference>
<gene>
    <name evidence="2" type="ORF">Sste5346_008289</name>
</gene>
<dbReference type="PANTHER" id="PTHR21310">
    <property type="entry name" value="AMINOGLYCOSIDE PHOSPHOTRANSFERASE-RELATED-RELATED"/>
    <property type="match status" value="1"/>
</dbReference>
<evidence type="ECO:0000313" key="3">
    <source>
        <dbReference type="Proteomes" id="UP001583186"/>
    </source>
</evidence>
<organism evidence="2 3">
    <name type="scientific">Sporothrix stenoceras</name>
    <dbReference type="NCBI Taxonomy" id="5173"/>
    <lineage>
        <taxon>Eukaryota</taxon>
        <taxon>Fungi</taxon>
        <taxon>Dikarya</taxon>
        <taxon>Ascomycota</taxon>
        <taxon>Pezizomycotina</taxon>
        <taxon>Sordariomycetes</taxon>
        <taxon>Sordariomycetidae</taxon>
        <taxon>Ophiostomatales</taxon>
        <taxon>Ophiostomataceae</taxon>
        <taxon>Sporothrix</taxon>
    </lineage>
</organism>
<name>A0ABR3YRI1_9PEZI</name>
<proteinExistence type="predicted"/>
<dbReference type="Gene3D" id="3.90.1200.10">
    <property type="match status" value="1"/>
</dbReference>
<feature type="domain" description="Aminoglycoside phosphotransferase" evidence="1">
    <location>
        <begin position="64"/>
        <end position="330"/>
    </location>
</feature>
<dbReference type="Pfam" id="PF01636">
    <property type="entry name" value="APH"/>
    <property type="match status" value="1"/>
</dbReference>
<dbReference type="SUPFAM" id="SSF56112">
    <property type="entry name" value="Protein kinase-like (PK-like)"/>
    <property type="match status" value="1"/>
</dbReference>
<evidence type="ECO:0000259" key="1">
    <source>
        <dbReference type="Pfam" id="PF01636"/>
    </source>
</evidence>
<protein>
    <recommendedName>
        <fullName evidence="1">Aminoglycoside phosphotransferase domain-containing protein</fullName>
    </recommendedName>
</protein>
<dbReference type="PANTHER" id="PTHR21310:SF37">
    <property type="entry name" value="AMINOGLYCOSIDE PHOSPHOTRANSFERASE DOMAIN-CONTAINING PROTEIN"/>
    <property type="match status" value="1"/>
</dbReference>
<sequence length="484" mass="55814">MPSKPRLICADKDDLVWERLDERIDLWLTTVKTSDIYHAAARFILQHRPGEGDLMHTVLKGGYNIAFRLQYKDGTSVIMRIPIKDAVPYPDEKVRYEVATMRYIKANTTIPVPYIYHYGMAADNPLGLGPFIIMEYVDYHQNLSRALMDPTRPPGKRPILDPYVDENRLEHIYDQVADILVQLDLLKFPRIGSLLQDESTGQIDVKGRPLLANMIDVVVHTSMPEEAIMPALDSTYGTGDAWFSALADIHMAQLVFQKRDVVDDADDARDKYVARQLFRRAVAEGRFSDDNSNEFTLYSEDLRPANILLDKDDKIVGVIDWEFAYAAPRSFSTCPPWWLLIEEPEGWPLGGMKGWLEMYEPRLQTFLRSLERVEAQRSPVGGGNPLSQPLSQCMRASWARKSWMRHYAARRSWAFDYIWWKHLDEMLWGPNEDQDHKARISLLTQQQQDILEPFVAGKLEESKTKDITTMDSDRAAMVLKRYLI</sequence>
<comment type="caution">
    <text evidence="2">The sequence shown here is derived from an EMBL/GenBank/DDBJ whole genome shotgun (WGS) entry which is preliminary data.</text>
</comment>
<dbReference type="EMBL" id="JAWCUI010000062">
    <property type="protein sequence ID" value="KAL1890460.1"/>
    <property type="molecule type" value="Genomic_DNA"/>
</dbReference>
<reference evidence="2 3" key="1">
    <citation type="journal article" date="2024" name="IMA Fungus">
        <title>IMA Genome - F19 : A genome assembly and annotation guide to empower mycologists, including annotated draft genome sequences of Ceratocystis pirilliformis, Diaporthe australafricana, Fusarium ophioides, Paecilomyces lecythidis, and Sporothrix stenoceras.</title>
        <authorList>
            <person name="Aylward J."/>
            <person name="Wilson A.M."/>
            <person name="Visagie C.M."/>
            <person name="Spraker J."/>
            <person name="Barnes I."/>
            <person name="Buitendag C."/>
            <person name="Ceriani C."/>
            <person name="Del Mar Angel L."/>
            <person name="du Plessis D."/>
            <person name="Fuchs T."/>
            <person name="Gasser K."/>
            <person name="Kramer D."/>
            <person name="Li W."/>
            <person name="Munsamy K."/>
            <person name="Piso A."/>
            <person name="Price J.L."/>
            <person name="Sonnekus B."/>
            <person name="Thomas C."/>
            <person name="van der Nest A."/>
            <person name="van Dijk A."/>
            <person name="van Heerden A."/>
            <person name="van Vuuren N."/>
            <person name="Yilmaz N."/>
            <person name="Duong T.A."/>
            <person name="van der Merwe N.A."/>
            <person name="Wingfield M.J."/>
            <person name="Wingfield B.D."/>
        </authorList>
    </citation>
    <scope>NUCLEOTIDE SEQUENCE [LARGE SCALE GENOMIC DNA]</scope>
    <source>
        <strain evidence="2 3">CMW 5346</strain>
    </source>
</reference>
<dbReference type="InterPro" id="IPR011009">
    <property type="entry name" value="Kinase-like_dom_sf"/>
</dbReference>
<accession>A0ABR3YRI1</accession>
<dbReference type="InterPro" id="IPR002575">
    <property type="entry name" value="Aminoglycoside_PTrfase"/>
</dbReference>
<evidence type="ECO:0000313" key="2">
    <source>
        <dbReference type="EMBL" id="KAL1890460.1"/>
    </source>
</evidence>
<dbReference type="InterPro" id="IPR051678">
    <property type="entry name" value="AGP_Transferase"/>
</dbReference>
<keyword evidence="3" id="KW-1185">Reference proteome</keyword>
<dbReference type="Proteomes" id="UP001583186">
    <property type="component" value="Unassembled WGS sequence"/>
</dbReference>